<organism evidence="3 4">
    <name type="scientific">Phytophthora megakarya</name>
    <dbReference type="NCBI Taxonomy" id="4795"/>
    <lineage>
        <taxon>Eukaryota</taxon>
        <taxon>Sar</taxon>
        <taxon>Stramenopiles</taxon>
        <taxon>Oomycota</taxon>
        <taxon>Peronosporomycetes</taxon>
        <taxon>Peronosporales</taxon>
        <taxon>Peronosporaceae</taxon>
        <taxon>Phytophthora</taxon>
    </lineage>
</organism>
<comment type="caution">
    <text evidence="3">The sequence shown here is derived from an EMBL/GenBank/DDBJ whole genome shotgun (WGS) entry which is preliminary data.</text>
</comment>
<dbReference type="OrthoDB" id="426293at2759"/>
<sequence length="1399" mass="166669">MIDNGFPAKKLKPTLTPEPINYIKLRRTEHSIRASIRNRGAIASVIAQEIIAPVAAPPVQVLIKPHQEFRLPCPSPPKLPAPDVAALLLKLEEQPKGRIDIKPQDFTIQALAREKHKMRLEAYQEDTKVHALLADIRASSMASLYKFTPLFKLYARRRLRSRWKIWRKYVVWHAEEQRRLETLAPFAVHIQRVFRFRSQRWARRRRNLNALYAQWEAARTIQSCVRKWLRRREHMLQLTVMHAARLQAAWRGRAARKSIKYDLQTQLRMLLASISPTGNLHRLHEIARGNRTLAAKLNSMLILVAETHVAVEISRGQQRTPKYAAIAAKNAARPVEATRRQLFHAVHEMRQLVAKREHELQAAKERFLEAKRTRREVKREVHEATLKKELAQTTERLAQAREREMMHRADLETREFVRALRTMEEDMRIRQRLKRRRREQDENALMVIEEYQMRYVVAETHRRELEARDRLMEVSKRDQFLQERAQQQLREMEEIMHADREKKIELERQRLIVREKEKARWASLSKAEQLEAQQRLRLREREEEEIRWCLEAEEDAERAKLRQEERKKDVLRRRKYEEVKREQSERELMEEAGKSSRRWHFAKRKSAAAEQWEAKREKEKTKYSLDPLHFAKIEAQKALEERQRRENTRMRDEDASSRSVEEKERKEQYFKLCRERKRIREIERRREANETSLMQVEDELEQKHRKSQRQAEEYKKTLEQMQQLADQVANKQKDRLQEARNRKLMHDEETRQRRIQQAQLQLDRILEKHEREAMEAEDRRGQNLDVIETRLHDKRTREKFNLQMMREDVITMERQEWEDEGTRLEKLLWSPQEAIALRQMVVDYPHFLRLNVEVLLEFVESLRGPPPLDLDYEAVETHLPIEDTLTEDTVPRMPRKKRKLRKFFYHEFFEEDPIMERIYRRRFPKPEPPTTGPGSTNQLTRDRWKRVAAHFLGRSWISEASRKGFLLMQSGEYEAACKCLLEAVHSMQYTRLEDPSAASTYQDVPPALLRQLGRCLLKQYQMCCQWEYLNKSLFFYQQASAHIVFLSNPSFLQEIAFALELNADYRHSAEILAGIITCFPRYTRLMEVIFRASIVMFSLKMFRQSREYLLHTMDAAPFGWEPVDIVVLAARIMELEGKPSRQLCAVAYDDAYRKSLRGSVQHVYNTWQDWIKAPETWRELGDRYLERQEYVLAKDAFLVMRKRQKHKPSELTSKRKAVMDALRCQQTQNEISPTTFDDGDWMRLSCTFAMLNDRATAVKGMSNWLRTGGGYRTRVTERFYRWPLVRWKILTGTHIPGKVTQWLEDQKKVKAEAEAQNRLERAAKRQELLRERRERSCLGIQAWEQHEENTQQPDEQVEQTSTFIYTEAAPESSPIEEDEAIVVTGVARDSYDKTPVEIT</sequence>
<name>A0A225WJN0_9STRA</name>
<feature type="coiled-coil region" evidence="1">
    <location>
        <begin position="1303"/>
        <end position="1332"/>
    </location>
</feature>
<feature type="coiled-coil region" evidence="1">
    <location>
        <begin position="448"/>
        <end position="574"/>
    </location>
</feature>
<feature type="coiled-coil region" evidence="1">
    <location>
        <begin position="679"/>
        <end position="779"/>
    </location>
</feature>
<evidence type="ECO:0000256" key="2">
    <source>
        <dbReference type="SAM" id="MobiDB-lite"/>
    </source>
</evidence>
<dbReference type="Gene3D" id="1.20.5.190">
    <property type="match status" value="1"/>
</dbReference>
<proteinExistence type="predicted"/>
<keyword evidence="1" id="KW-0175">Coiled coil</keyword>
<evidence type="ECO:0000313" key="4">
    <source>
        <dbReference type="Proteomes" id="UP000198211"/>
    </source>
</evidence>
<feature type="coiled-coil region" evidence="1">
    <location>
        <begin position="346"/>
        <end position="403"/>
    </location>
</feature>
<dbReference type="PANTHER" id="PTHR12239:SF41">
    <property type="entry name" value="MEMBRANE ASSOCIATED PROTEIN, PUTATIVE-RELATED"/>
    <property type="match status" value="1"/>
</dbReference>
<reference evidence="4" key="1">
    <citation type="submission" date="2017-03" db="EMBL/GenBank/DDBJ databases">
        <title>Phytopthora megakarya and P. palmivora, two closely related causual agents of cacao black pod achieved similar genome size and gene model numbers by different mechanisms.</title>
        <authorList>
            <person name="Ali S."/>
            <person name="Shao J."/>
            <person name="Larry D.J."/>
            <person name="Kronmiller B."/>
            <person name="Shen D."/>
            <person name="Strem M.D."/>
            <person name="Melnick R.L."/>
            <person name="Guiltinan M.J."/>
            <person name="Tyler B.M."/>
            <person name="Meinhardt L.W."/>
            <person name="Bailey B.A."/>
        </authorList>
    </citation>
    <scope>NUCLEOTIDE SEQUENCE [LARGE SCALE GENOMIC DNA]</scope>
    <source>
        <strain evidence="4">zdho120</strain>
    </source>
</reference>
<evidence type="ECO:0000256" key="1">
    <source>
        <dbReference type="SAM" id="Coils"/>
    </source>
</evidence>
<dbReference type="PANTHER" id="PTHR12239">
    <property type="entry name" value="PROTEIN CBG20215-RELATED"/>
    <property type="match status" value="1"/>
</dbReference>
<keyword evidence="4" id="KW-1185">Reference proteome</keyword>
<dbReference type="InterPro" id="IPR052293">
    <property type="entry name" value="SRRP"/>
</dbReference>
<evidence type="ECO:0000313" key="3">
    <source>
        <dbReference type="EMBL" id="OWZ17936.1"/>
    </source>
</evidence>
<dbReference type="Proteomes" id="UP000198211">
    <property type="component" value="Unassembled WGS sequence"/>
</dbReference>
<dbReference type="PROSITE" id="PS50096">
    <property type="entry name" value="IQ"/>
    <property type="match status" value="1"/>
</dbReference>
<accession>A0A225WJN0</accession>
<dbReference type="EMBL" id="NBNE01000668">
    <property type="protein sequence ID" value="OWZ17936.1"/>
    <property type="molecule type" value="Genomic_DNA"/>
</dbReference>
<protein>
    <submittedName>
        <fullName evidence="3">Uncharacterized protein</fullName>
    </submittedName>
</protein>
<feature type="region of interest" description="Disordered" evidence="2">
    <location>
        <begin position="636"/>
        <end position="661"/>
    </location>
</feature>
<gene>
    <name evidence="3" type="ORF">PHMEG_0008057</name>
</gene>
<dbReference type="STRING" id="4795.A0A225WJN0"/>